<keyword evidence="1" id="KW-0472">Membrane</keyword>
<protein>
    <submittedName>
        <fullName evidence="2">YgjV family protein</fullName>
    </submittedName>
</protein>
<gene>
    <name evidence="2" type="ORF">E7Z79_00830</name>
</gene>
<feature type="transmembrane region" description="Helical" evidence="1">
    <location>
        <begin position="125"/>
        <end position="143"/>
    </location>
</feature>
<dbReference type="EMBL" id="SUTK01000002">
    <property type="protein sequence ID" value="MBE6500966.1"/>
    <property type="molecule type" value="Genomic_DNA"/>
</dbReference>
<evidence type="ECO:0000256" key="1">
    <source>
        <dbReference type="SAM" id="Phobius"/>
    </source>
</evidence>
<dbReference type="RefSeq" id="WP_303738089.1">
    <property type="nucleotide sequence ID" value="NZ_SUTK01000002.1"/>
</dbReference>
<name>A0A8T3V5U6_9EURY</name>
<dbReference type="InterPro" id="IPR019629">
    <property type="entry name" value="Uncharacterised_HI1736/YgjV"/>
</dbReference>
<dbReference type="Proteomes" id="UP000783037">
    <property type="component" value="Unassembled WGS sequence"/>
</dbReference>
<reference evidence="2" key="1">
    <citation type="submission" date="2019-04" db="EMBL/GenBank/DDBJ databases">
        <title>Evolution of Biomass-Degrading Anaerobic Consortia Revealed by Metagenomics.</title>
        <authorList>
            <person name="Peng X."/>
        </authorList>
    </citation>
    <scope>NUCLEOTIDE SEQUENCE</scope>
    <source>
        <strain evidence="2">SIG18</strain>
    </source>
</reference>
<organism evidence="2 3">
    <name type="scientific">Methanobrevibacter thaueri</name>
    <dbReference type="NCBI Taxonomy" id="190975"/>
    <lineage>
        <taxon>Archaea</taxon>
        <taxon>Methanobacteriati</taxon>
        <taxon>Methanobacteriota</taxon>
        <taxon>Methanomada group</taxon>
        <taxon>Methanobacteria</taxon>
        <taxon>Methanobacteriales</taxon>
        <taxon>Methanobacteriaceae</taxon>
        <taxon>Methanobrevibacter</taxon>
    </lineage>
</organism>
<keyword evidence="1" id="KW-0812">Transmembrane</keyword>
<dbReference type="AlphaFoldDB" id="A0A8T3V5U6"/>
<keyword evidence="1" id="KW-1133">Transmembrane helix</keyword>
<feature type="transmembrane region" description="Helical" evidence="1">
    <location>
        <begin position="7"/>
        <end position="27"/>
    </location>
</feature>
<evidence type="ECO:0000313" key="2">
    <source>
        <dbReference type="EMBL" id="MBE6500966.1"/>
    </source>
</evidence>
<feature type="transmembrane region" description="Helical" evidence="1">
    <location>
        <begin position="75"/>
        <end position="93"/>
    </location>
</feature>
<comment type="caution">
    <text evidence="2">The sequence shown here is derived from an EMBL/GenBank/DDBJ whole genome shotgun (WGS) entry which is preliminary data.</text>
</comment>
<feature type="transmembrane region" description="Helical" evidence="1">
    <location>
        <begin position="39"/>
        <end position="63"/>
    </location>
</feature>
<dbReference type="Pfam" id="PF10688">
    <property type="entry name" value="Imp-YgjV"/>
    <property type="match status" value="1"/>
</dbReference>
<evidence type="ECO:0000313" key="3">
    <source>
        <dbReference type="Proteomes" id="UP000783037"/>
    </source>
</evidence>
<proteinExistence type="predicted"/>
<accession>A0A8T3V5U6</accession>
<sequence>MDLPLNIVIGNVISLIAGVFIILSMWVNDEKQAYKYQFLNAFILIISSVFFFSWTGVVTMAVAASRNAMVYFDRLTFSWTMFFIAVSVVFGLLVNTMGLVGVLPIIAIIQLSLCNYYLKTIKPIKISFIVNSAIYVIYFLAIWDISSASIESFTTLVGLVSLARLISSESNSA</sequence>